<gene>
    <name evidence="1" type="ORF">BG006_008802</name>
</gene>
<reference evidence="1" key="1">
    <citation type="journal article" date="2020" name="Fungal Divers.">
        <title>Resolving the Mortierellaceae phylogeny through synthesis of multi-gene phylogenetics and phylogenomics.</title>
        <authorList>
            <person name="Vandepol N."/>
            <person name="Liber J."/>
            <person name="Desiro A."/>
            <person name="Na H."/>
            <person name="Kennedy M."/>
            <person name="Barry K."/>
            <person name="Grigoriev I.V."/>
            <person name="Miller A.N."/>
            <person name="O'Donnell K."/>
            <person name="Stajich J.E."/>
            <person name="Bonito G."/>
        </authorList>
    </citation>
    <scope>NUCLEOTIDE SEQUENCE</scope>
    <source>
        <strain evidence="1">NVP1</strain>
    </source>
</reference>
<evidence type="ECO:0000313" key="2">
    <source>
        <dbReference type="Proteomes" id="UP000696485"/>
    </source>
</evidence>
<dbReference type="AlphaFoldDB" id="A0A9P5STR0"/>
<proteinExistence type="predicted"/>
<comment type="caution">
    <text evidence="1">The sequence shown here is derived from an EMBL/GenBank/DDBJ whole genome shotgun (WGS) entry which is preliminary data.</text>
</comment>
<name>A0A9P5STR0_9FUNG</name>
<protein>
    <submittedName>
        <fullName evidence="1">Uncharacterized protein</fullName>
    </submittedName>
</protein>
<dbReference type="EMBL" id="JAAAUY010000061">
    <property type="protein sequence ID" value="KAF9336395.1"/>
    <property type="molecule type" value="Genomic_DNA"/>
</dbReference>
<evidence type="ECO:0000313" key="1">
    <source>
        <dbReference type="EMBL" id="KAF9336395.1"/>
    </source>
</evidence>
<dbReference type="Proteomes" id="UP000696485">
    <property type="component" value="Unassembled WGS sequence"/>
</dbReference>
<sequence>MDVDEMEGTADSQSPKYFNFAKRLDIPEDAPATQRDHQMVEQSATLTSTGLIKSITDSESSLPPLRGKDANIDKYMAHHHKYEQYLYDFTTTAQGSRTQVDC</sequence>
<organism evidence="1 2">
    <name type="scientific">Podila minutissima</name>
    <dbReference type="NCBI Taxonomy" id="64525"/>
    <lineage>
        <taxon>Eukaryota</taxon>
        <taxon>Fungi</taxon>
        <taxon>Fungi incertae sedis</taxon>
        <taxon>Mucoromycota</taxon>
        <taxon>Mortierellomycotina</taxon>
        <taxon>Mortierellomycetes</taxon>
        <taxon>Mortierellales</taxon>
        <taxon>Mortierellaceae</taxon>
        <taxon>Podila</taxon>
    </lineage>
</organism>
<keyword evidence="2" id="KW-1185">Reference proteome</keyword>
<accession>A0A9P5STR0</accession>